<keyword evidence="4 8" id="KW-0812">Transmembrane</keyword>
<dbReference type="InterPro" id="IPR012910">
    <property type="entry name" value="Plug_dom"/>
</dbReference>
<dbReference type="Pfam" id="PF07715">
    <property type="entry name" value="Plug"/>
    <property type="match status" value="1"/>
</dbReference>
<dbReference type="Gene3D" id="3.55.50.30">
    <property type="match status" value="1"/>
</dbReference>
<protein>
    <submittedName>
        <fullName evidence="12">TonB-linked SusC/RagA family outer membrane protein</fullName>
    </submittedName>
</protein>
<evidence type="ECO:0000256" key="9">
    <source>
        <dbReference type="RuleBase" id="RU003357"/>
    </source>
</evidence>
<comment type="similarity">
    <text evidence="8 9">Belongs to the TonB-dependent receptor family.</text>
</comment>
<evidence type="ECO:0000313" key="13">
    <source>
        <dbReference type="Proteomes" id="UP001247620"/>
    </source>
</evidence>
<comment type="caution">
    <text evidence="12">The sequence shown here is derived from an EMBL/GenBank/DDBJ whole genome shotgun (WGS) entry which is preliminary data.</text>
</comment>
<evidence type="ECO:0000259" key="10">
    <source>
        <dbReference type="Pfam" id="PF00593"/>
    </source>
</evidence>
<dbReference type="Pfam" id="PF13715">
    <property type="entry name" value="CarbopepD_reg_2"/>
    <property type="match status" value="1"/>
</dbReference>
<accession>A0ABU1TFZ4</accession>
<dbReference type="InterPro" id="IPR036942">
    <property type="entry name" value="Beta-barrel_TonB_sf"/>
</dbReference>
<evidence type="ECO:0000256" key="3">
    <source>
        <dbReference type="ARBA" id="ARBA00022452"/>
    </source>
</evidence>
<dbReference type="NCBIfam" id="TIGR04056">
    <property type="entry name" value="OMP_RagA_SusC"/>
    <property type="match status" value="1"/>
</dbReference>
<keyword evidence="5 9" id="KW-0798">TonB box</keyword>
<keyword evidence="7 8" id="KW-0998">Cell outer membrane</keyword>
<organism evidence="12 13">
    <name type="scientific">Mucilaginibacter pocheonensis</name>
    <dbReference type="NCBI Taxonomy" id="398050"/>
    <lineage>
        <taxon>Bacteria</taxon>
        <taxon>Pseudomonadati</taxon>
        <taxon>Bacteroidota</taxon>
        <taxon>Sphingobacteriia</taxon>
        <taxon>Sphingobacteriales</taxon>
        <taxon>Sphingobacteriaceae</taxon>
        <taxon>Mucilaginibacter</taxon>
    </lineage>
</organism>
<dbReference type="SUPFAM" id="SSF56935">
    <property type="entry name" value="Porins"/>
    <property type="match status" value="1"/>
</dbReference>
<evidence type="ECO:0000256" key="1">
    <source>
        <dbReference type="ARBA" id="ARBA00004571"/>
    </source>
</evidence>
<dbReference type="InterPro" id="IPR023996">
    <property type="entry name" value="TonB-dep_OMP_SusC/RagA"/>
</dbReference>
<keyword evidence="13" id="KW-1185">Reference proteome</keyword>
<gene>
    <name evidence="12" type="ORF">J2W55_003609</name>
</gene>
<name>A0ABU1TFZ4_9SPHI</name>
<proteinExistence type="inferred from homology"/>
<evidence type="ECO:0000256" key="4">
    <source>
        <dbReference type="ARBA" id="ARBA00022692"/>
    </source>
</evidence>
<dbReference type="PROSITE" id="PS52016">
    <property type="entry name" value="TONB_DEPENDENT_REC_3"/>
    <property type="match status" value="1"/>
</dbReference>
<keyword evidence="2 8" id="KW-0813">Transport</keyword>
<reference evidence="12 13" key="1">
    <citation type="submission" date="2023-07" db="EMBL/GenBank/DDBJ databases">
        <title>Sorghum-associated microbial communities from plants grown in Nebraska, USA.</title>
        <authorList>
            <person name="Schachtman D."/>
        </authorList>
    </citation>
    <scope>NUCLEOTIDE SEQUENCE [LARGE SCALE GENOMIC DNA]</scope>
    <source>
        <strain evidence="12 13">3262</strain>
    </source>
</reference>
<dbReference type="Gene3D" id="2.40.170.20">
    <property type="entry name" value="TonB-dependent receptor, beta-barrel domain"/>
    <property type="match status" value="1"/>
</dbReference>
<dbReference type="RefSeq" id="WP_310098587.1">
    <property type="nucleotide sequence ID" value="NZ_JAVDUU010000003.1"/>
</dbReference>
<feature type="domain" description="TonB-dependent receptor-like beta-barrel" evidence="10">
    <location>
        <begin position="543"/>
        <end position="1081"/>
    </location>
</feature>
<sequence length="1114" mass="121413">MYKKFTLFFCTWKTHAFKSTISKSLLLCGILTCLTCVAFGQTITLKKKNVTLKQVFNEIHKQTGYSVLIAGSKATSERRINVSFDKASLNDMLHTLLEGQSLEYTIEGKTIVIRDQPKPQSSKNNAAVPPDSSYIITGRVVDEDDKPLPGASISVEGNKSSVVALTQPDGSFKFFAETGNIMTVSYIGYQTIYIKVSNKILGTIKLIPFAQALSEVKVTIGYGTTTQRLNTGNVATVTSNEIKNQPVSNVLEALQGRVPGLVVTETSGFSSTPFNVTLRGQNNLSATNSGVNFLSEPLYVIDGVPMIYSANNNQQQNVGINQNAFSTPTAGQSPLFGINPTDIESVSILKDADATAIYGARGANGVILITTKKGKAGNTIFNANVYTGESLQTHKLNLMNTDQYLNMRRQAFKNDGLSPDDDSAYDLTIWDQHKFTDWQKYFLGTAHTTDAELSISGGNDNTTFRLSGGFNNRTPPFHGNYKEQRGSMLLSVTNSSLNNKLTTNAVVNFSATTSDLPSVDPTSLIFLAPNAPDLFTANGSGNWAGWAPAGGVPYQAISFNRLYNANTKNLMANLSVKYQITPDLDFSSSFGYNITRQNQLVESPSGTFNPANPIQRQSEFGENNNSTWIIEPALNYHKTIGKNNFQALLGATFQDQKVDGTDITARGYTTDALLGSLAGASGYDVFANDADTRFESGYARINYNYDEKYLLTLNGRRDGSSRFASGKQFGNFGSVGAAWIFSEESFVKDKLKFLSFGKLRGSFGLVGSDAVGDYKYLSTYSSTNNNYQGTPTIVLNSLANDKFGWTTTRKTELAIDLGFLKNQLNISLAAYRNRSGNQLVSYNLPSVAGFTTVIENLAALVQNQGLEFTVQSQNISTKDFSWNTSFNISRNTNKLLAFPDLENSSYNGLYAIGRSITSIGMFKYAGVDPATGLYTFADVNNDGQVDPYGNSDYIYKETAPAFFGGLGNNVKYKDFQLNFFFSFTKQHGVLRLSNALPGSLNNGVGNQLVLSEQLSGKPASQNLTTAAYRTDLNDYFNSDAVWVDASYIRLQNLSLSYNLPGKLLAGRGIQRVRIYVSGENLLTITGYKGTDPASPGSFSLPPRKILTAGLEVGF</sequence>
<dbReference type="SUPFAM" id="SSF49464">
    <property type="entry name" value="Carboxypeptidase regulatory domain-like"/>
    <property type="match status" value="1"/>
</dbReference>
<dbReference type="Gene3D" id="2.60.40.1120">
    <property type="entry name" value="Carboxypeptidase-like, regulatory domain"/>
    <property type="match status" value="1"/>
</dbReference>
<evidence type="ECO:0000256" key="6">
    <source>
        <dbReference type="ARBA" id="ARBA00023136"/>
    </source>
</evidence>
<dbReference type="InterPro" id="IPR008969">
    <property type="entry name" value="CarboxyPept-like_regulatory"/>
</dbReference>
<keyword evidence="6 8" id="KW-0472">Membrane</keyword>
<dbReference type="InterPro" id="IPR000531">
    <property type="entry name" value="Beta-barrel_TonB"/>
</dbReference>
<dbReference type="InterPro" id="IPR039426">
    <property type="entry name" value="TonB-dep_rcpt-like"/>
</dbReference>
<dbReference type="Pfam" id="PF00593">
    <property type="entry name" value="TonB_dep_Rec_b-barrel"/>
    <property type="match status" value="1"/>
</dbReference>
<dbReference type="NCBIfam" id="TIGR04057">
    <property type="entry name" value="SusC_RagA_signa"/>
    <property type="match status" value="1"/>
</dbReference>
<evidence type="ECO:0000256" key="5">
    <source>
        <dbReference type="ARBA" id="ARBA00023077"/>
    </source>
</evidence>
<keyword evidence="3 8" id="KW-1134">Transmembrane beta strand</keyword>
<feature type="domain" description="TonB-dependent receptor plug" evidence="11">
    <location>
        <begin position="230"/>
        <end position="366"/>
    </location>
</feature>
<comment type="subcellular location">
    <subcellularLocation>
        <location evidence="1 8">Cell outer membrane</location>
        <topology evidence="1 8">Multi-pass membrane protein</topology>
    </subcellularLocation>
</comment>
<dbReference type="InterPro" id="IPR023997">
    <property type="entry name" value="TonB-dep_OMP_SusC/RagA_CS"/>
</dbReference>
<evidence type="ECO:0000313" key="12">
    <source>
        <dbReference type="EMBL" id="MDR6943756.1"/>
    </source>
</evidence>
<dbReference type="Gene3D" id="2.170.130.10">
    <property type="entry name" value="TonB-dependent receptor, plug domain"/>
    <property type="match status" value="1"/>
</dbReference>
<evidence type="ECO:0000256" key="7">
    <source>
        <dbReference type="ARBA" id="ARBA00023237"/>
    </source>
</evidence>
<evidence type="ECO:0000256" key="8">
    <source>
        <dbReference type="PROSITE-ProRule" id="PRU01360"/>
    </source>
</evidence>
<dbReference type="Proteomes" id="UP001247620">
    <property type="component" value="Unassembled WGS sequence"/>
</dbReference>
<dbReference type="InterPro" id="IPR037066">
    <property type="entry name" value="Plug_dom_sf"/>
</dbReference>
<evidence type="ECO:0000256" key="2">
    <source>
        <dbReference type="ARBA" id="ARBA00022448"/>
    </source>
</evidence>
<dbReference type="EMBL" id="JAVDUU010000003">
    <property type="protein sequence ID" value="MDR6943756.1"/>
    <property type="molecule type" value="Genomic_DNA"/>
</dbReference>
<evidence type="ECO:0000259" key="11">
    <source>
        <dbReference type="Pfam" id="PF07715"/>
    </source>
</evidence>